<dbReference type="Proteomes" id="UP001372338">
    <property type="component" value="Unassembled WGS sequence"/>
</dbReference>
<protein>
    <submittedName>
        <fullName evidence="1">Uncharacterized protein</fullName>
    </submittedName>
</protein>
<reference evidence="1 2" key="1">
    <citation type="submission" date="2024-01" db="EMBL/GenBank/DDBJ databases">
        <title>The genomes of 5 underutilized Papilionoideae crops provide insights into root nodulation and disease resistanc.</title>
        <authorList>
            <person name="Yuan L."/>
        </authorList>
    </citation>
    <scope>NUCLEOTIDE SEQUENCE [LARGE SCALE GENOMIC DNA]</scope>
    <source>
        <strain evidence="1">ZHUSHIDOU_FW_LH</strain>
        <tissue evidence="1">Leaf</tissue>
    </source>
</reference>
<dbReference type="AlphaFoldDB" id="A0AAN9EB01"/>
<sequence>MGMIEHPNTGIWVWKEDIQSKVVNVHLSPIVNMETEEQQLRSAEDVVSNENFLHFHQNNVIDESLLNYVNSQFDQLNGRLDGIDVHLAGIDTRIDQIEQRIADNHQSIMQYLSDSFASLHGRSAC</sequence>
<gene>
    <name evidence="1" type="ORF">RIF29_33775</name>
</gene>
<comment type="caution">
    <text evidence="1">The sequence shown here is derived from an EMBL/GenBank/DDBJ whole genome shotgun (WGS) entry which is preliminary data.</text>
</comment>
<evidence type="ECO:0000313" key="2">
    <source>
        <dbReference type="Proteomes" id="UP001372338"/>
    </source>
</evidence>
<accession>A0AAN9EB01</accession>
<dbReference type="Gene3D" id="1.20.5.2280">
    <property type="match status" value="1"/>
</dbReference>
<keyword evidence="2" id="KW-1185">Reference proteome</keyword>
<dbReference type="EMBL" id="JAYWIO010000007">
    <property type="protein sequence ID" value="KAK7250964.1"/>
    <property type="molecule type" value="Genomic_DNA"/>
</dbReference>
<name>A0AAN9EB01_CROPI</name>
<proteinExistence type="predicted"/>
<organism evidence="1 2">
    <name type="scientific">Crotalaria pallida</name>
    <name type="common">Smooth rattlebox</name>
    <name type="synonym">Crotalaria striata</name>
    <dbReference type="NCBI Taxonomy" id="3830"/>
    <lineage>
        <taxon>Eukaryota</taxon>
        <taxon>Viridiplantae</taxon>
        <taxon>Streptophyta</taxon>
        <taxon>Embryophyta</taxon>
        <taxon>Tracheophyta</taxon>
        <taxon>Spermatophyta</taxon>
        <taxon>Magnoliopsida</taxon>
        <taxon>eudicotyledons</taxon>
        <taxon>Gunneridae</taxon>
        <taxon>Pentapetalae</taxon>
        <taxon>rosids</taxon>
        <taxon>fabids</taxon>
        <taxon>Fabales</taxon>
        <taxon>Fabaceae</taxon>
        <taxon>Papilionoideae</taxon>
        <taxon>50 kb inversion clade</taxon>
        <taxon>genistoids sensu lato</taxon>
        <taxon>core genistoids</taxon>
        <taxon>Crotalarieae</taxon>
        <taxon>Crotalaria</taxon>
    </lineage>
</organism>
<evidence type="ECO:0000313" key="1">
    <source>
        <dbReference type="EMBL" id="KAK7250964.1"/>
    </source>
</evidence>